<reference evidence="1" key="1">
    <citation type="journal article" date="2020" name="Stud. Mycol.">
        <title>101 Dothideomycetes genomes: a test case for predicting lifestyles and emergence of pathogens.</title>
        <authorList>
            <person name="Haridas S."/>
            <person name="Albert R."/>
            <person name="Binder M."/>
            <person name="Bloem J."/>
            <person name="Labutti K."/>
            <person name="Salamov A."/>
            <person name="Andreopoulos B."/>
            <person name="Baker S."/>
            <person name="Barry K."/>
            <person name="Bills G."/>
            <person name="Bluhm B."/>
            <person name="Cannon C."/>
            <person name="Castanera R."/>
            <person name="Culley D."/>
            <person name="Daum C."/>
            <person name="Ezra D."/>
            <person name="Gonzalez J."/>
            <person name="Henrissat B."/>
            <person name="Kuo A."/>
            <person name="Liang C."/>
            <person name="Lipzen A."/>
            <person name="Lutzoni F."/>
            <person name="Magnuson J."/>
            <person name="Mondo S."/>
            <person name="Nolan M."/>
            <person name="Ohm R."/>
            <person name="Pangilinan J."/>
            <person name="Park H.-J."/>
            <person name="Ramirez L."/>
            <person name="Alfaro M."/>
            <person name="Sun H."/>
            <person name="Tritt A."/>
            <person name="Yoshinaga Y."/>
            <person name="Zwiers L.-H."/>
            <person name="Turgeon B."/>
            <person name="Goodwin S."/>
            <person name="Spatafora J."/>
            <person name="Crous P."/>
            <person name="Grigoriev I."/>
        </authorList>
    </citation>
    <scope>NUCLEOTIDE SEQUENCE</scope>
    <source>
        <strain evidence="1">CBS 525.71</strain>
    </source>
</reference>
<dbReference type="Proteomes" id="UP000799754">
    <property type="component" value="Unassembled WGS sequence"/>
</dbReference>
<sequence>MTTEGDETEDIDIHELDHDPISNTEADRMIIAIDFGTTFSSVAYAVLPRGVAPERIDLRHIKCIGNYPGYEPPEGVLDFRQDVPTELWYDDGLTGSWRQPYTNGFDDDIQGSEGEKEDSSSDEDGSDNQESRSQFDDGNEIEGLTNTQSRARANNTVEQYWGYEVQQKLNEMNAPRDDARPLTRIKLNLIDGSDTKDIQTELRANLRTLRRRRIIDRDTDIYKHYLSHLLEHTKEQLLFSNELQQDTLIQFVLCVPAKWPGNACRNMQTALEQAVKQVGFSKNADDDVCNLFMISEPEAAAECILAEAGSELYNNETVVVLDAGGGTVDAVTYKCVNGDPVRLAAEVVAPDSKLCGASYINERYEKKLLQKLANETYLVNDPYNTKSLKSIVQVRTGIFENYQKRIIDTTKRKEETFRVRIENLRENRRKGFYSDNLELKRKTMKNFFEPSLAGAKEVLENQLDLAENKDRRVEKVILTGGFGQSPSLQSYLRKYLAERTNAKGRNIDLVVPQNPSTAVARGAVLRALNKRFGPSRIIQCSYGFILSELYEPEEVEAHRRTKCRINKVDGERYVDGTIRWVLRAGQRVENMQAFTFHVKHTFPQTNKKLLCAEQLWMSDSEHPDHYRKTHALNKGAVMVGYLEADLTRLKDEGRIALQQPSEYSTYTGSQKKYYEVHYEVALIVEGRSIHFEARYPVKDNLRPGEKQEVLGAKLVGIAAAFAPGTA</sequence>
<comment type="caution">
    <text evidence="1">The sequence shown here is derived from an EMBL/GenBank/DDBJ whole genome shotgun (WGS) entry which is preliminary data.</text>
</comment>
<keyword evidence="2" id="KW-1185">Reference proteome</keyword>
<evidence type="ECO:0000313" key="2">
    <source>
        <dbReference type="Proteomes" id="UP000799754"/>
    </source>
</evidence>
<name>A0ACB6RQK7_9PLEO</name>
<gene>
    <name evidence="1" type="ORF">BU25DRAFT_348820</name>
</gene>
<accession>A0ACB6RQK7</accession>
<organism evidence="1 2">
    <name type="scientific">Macroventuria anomochaeta</name>
    <dbReference type="NCBI Taxonomy" id="301207"/>
    <lineage>
        <taxon>Eukaryota</taxon>
        <taxon>Fungi</taxon>
        <taxon>Dikarya</taxon>
        <taxon>Ascomycota</taxon>
        <taxon>Pezizomycotina</taxon>
        <taxon>Dothideomycetes</taxon>
        <taxon>Pleosporomycetidae</taxon>
        <taxon>Pleosporales</taxon>
        <taxon>Pleosporineae</taxon>
        <taxon>Didymellaceae</taxon>
        <taxon>Macroventuria</taxon>
    </lineage>
</organism>
<protein>
    <submittedName>
        <fullName evidence="1">Uncharacterized protein</fullName>
    </submittedName>
</protein>
<proteinExistence type="predicted"/>
<evidence type="ECO:0000313" key="1">
    <source>
        <dbReference type="EMBL" id="KAF2624064.1"/>
    </source>
</evidence>
<dbReference type="EMBL" id="MU006733">
    <property type="protein sequence ID" value="KAF2624064.1"/>
    <property type="molecule type" value="Genomic_DNA"/>
</dbReference>